<name>Q0UMD6_PHANO</name>
<dbReference type="InParanoid" id="Q0UMD6"/>
<reference evidence="3" key="1">
    <citation type="journal article" date="2007" name="Plant Cell">
        <title>Dothideomycete-plant interactions illuminated by genome sequencing and EST analysis of the wheat pathogen Stagonospora nodorum.</title>
        <authorList>
            <person name="Hane J.K."/>
            <person name="Lowe R.G."/>
            <person name="Solomon P.S."/>
            <person name="Tan K.C."/>
            <person name="Schoch C.L."/>
            <person name="Spatafora J.W."/>
            <person name="Crous P.W."/>
            <person name="Kodira C."/>
            <person name="Birren B.W."/>
            <person name="Galagan J.E."/>
            <person name="Torriani S.F."/>
            <person name="McDonald B.A."/>
            <person name="Oliver R.P."/>
        </authorList>
    </citation>
    <scope>NUCLEOTIDE SEQUENCE [LARGE SCALE GENOMIC DNA]</scope>
    <source>
        <strain evidence="3">SN15 / ATCC MYA-4574 / FGSC 10173</strain>
    </source>
</reference>
<accession>Q0UMD6</accession>
<evidence type="ECO:0000256" key="1">
    <source>
        <dbReference type="SAM" id="MobiDB-lite"/>
    </source>
</evidence>
<protein>
    <submittedName>
        <fullName evidence="2">Uncharacterized protein</fullName>
    </submittedName>
</protein>
<sequence>MPPNVKTDLCKPQKGLASLELERPGAKTLKDSGHAETKHVAEKRERVKVDRVGSAAERGDRKAEDRTGATTASMPLMYYW</sequence>
<evidence type="ECO:0000313" key="2">
    <source>
        <dbReference type="EMBL" id="EAT85729.1"/>
    </source>
</evidence>
<dbReference type="KEGG" id="pno:SNOG_07078"/>
<dbReference type="GeneID" id="5974322"/>
<dbReference type="RefSeq" id="XP_001797432.1">
    <property type="nucleotide sequence ID" value="XM_001797380.1"/>
</dbReference>
<evidence type="ECO:0000313" key="3">
    <source>
        <dbReference type="Proteomes" id="UP000001055"/>
    </source>
</evidence>
<organism evidence="2 3">
    <name type="scientific">Phaeosphaeria nodorum (strain SN15 / ATCC MYA-4574 / FGSC 10173)</name>
    <name type="common">Glume blotch fungus</name>
    <name type="synonym">Parastagonospora nodorum</name>
    <dbReference type="NCBI Taxonomy" id="321614"/>
    <lineage>
        <taxon>Eukaryota</taxon>
        <taxon>Fungi</taxon>
        <taxon>Dikarya</taxon>
        <taxon>Ascomycota</taxon>
        <taxon>Pezizomycotina</taxon>
        <taxon>Dothideomycetes</taxon>
        <taxon>Pleosporomycetidae</taxon>
        <taxon>Pleosporales</taxon>
        <taxon>Pleosporineae</taxon>
        <taxon>Phaeosphaeriaceae</taxon>
        <taxon>Parastagonospora</taxon>
    </lineage>
</organism>
<proteinExistence type="predicted"/>
<dbReference type="EMBL" id="CH445334">
    <property type="protein sequence ID" value="EAT85729.1"/>
    <property type="molecule type" value="Genomic_DNA"/>
</dbReference>
<gene>
    <name evidence="2" type="ORF">SNOG_07078</name>
</gene>
<feature type="compositionally biased region" description="Basic and acidic residues" evidence="1">
    <location>
        <begin position="22"/>
        <end position="67"/>
    </location>
</feature>
<feature type="region of interest" description="Disordered" evidence="1">
    <location>
        <begin position="22"/>
        <end position="72"/>
    </location>
</feature>
<dbReference type="AlphaFoldDB" id="Q0UMD6"/>
<dbReference type="HOGENOM" id="CLU_2590555_0_0_1"/>
<dbReference type="Proteomes" id="UP000001055">
    <property type="component" value="Unassembled WGS sequence"/>
</dbReference>